<organism evidence="1 2">
    <name type="scientific">Candidatus Mycoplasma haematobovis</name>
    <dbReference type="NCBI Taxonomy" id="432608"/>
    <lineage>
        <taxon>Bacteria</taxon>
        <taxon>Bacillati</taxon>
        <taxon>Mycoplasmatota</taxon>
        <taxon>Mollicutes</taxon>
        <taxon>Mycoplasmataceae</taxon>
        <taxon>Mycoplasma</taxon>
    </lineage>
</organism>
<sequence length="215" mass="23683">MASLKTVAIGIGLATGVAGVAGIVAHSKGLFNSNTQISELLEQENKYALLPANSGEYEAEWDAAWKRYADNSNNTPSKKDKWNIPAEEGLSAEKASQTFKNVCQQKATEKVKARTDQKYIDITNYCSRPKKLSEVLNKEGIELLATTGKEVEWKAKFNSYKTSNNQIPGATSASATDEEQHFTKLREGCKVASDIKTTDNNYSKTYAAVKEWCKV</sequence>
<proteinExistence type="predicted"/>
<name>A0A1A9QFV6_9MOLU</name>
<dbReference type="Proteomes" id="UP000077623">
    <property type="component" value="Unassembled WGS sequence"/>
</dbReference>
<comment type="caution">
    <text evidence="1">The sequence shown here is derived from an EMBL/GenBank/DDBJ whole genome shotgun (WGS) entry which is preliminary data.</text>
</comment>
<accession>A0A1A9QFV6</accession>
<dbReference type="RefSeq" id="WP_187149834.1">
    <property type="nucleotide sequence ID" value="NZ_LWUJ01000010.1"/>
</dbReference>
<evidence type="ECO:0000313" key="1">
    <source>
        <dbReference type="EMBL" id="OAL10599.1"/>
    </source>
</evidence>
<dbReference type="EMBL" id="LWUJ01000010">
    <property type="protein sequence ID" value="OAL10599.1"/>
    <property type="molecule type" value="Genomic_DNA"/>
</dbReference>
<evidence type="ECO:0000313" key="2">
    <source>
        <dbReference type="Proteomes" id="UP000077623"/>
    </source>
</evidence>
<gene>
    <name evidence="1" type="ORF">A6V39_00845</name>
</gene>
<dbReference type="STRING" id="432608.A6V39_00845"/>
<keyword evidence="2" id="KW-1185">Reference proteome</keyword>
<protein>
    <submittedName>
        <fullName evidence="1">Uncharacterized protein</fullName>
    </submittedName>
</protein>
<dbReference type="AlphaFoldDB" id="A0A1A9QFV6"/>
<reference evidence="2" key="1">
    <citation type="submission" date="2016-04" db="EMBL/GenBank/DDBJ databases">
        <authorList>
            <person name="Quiroz-Castaneda R.E."/>
            <person name="Martinez-Ocampo F."/>
        </authorList>
    </citation>
    <scope>NUCLEOTIDE SEQUENCE [LARGE SCALE GENOMIC DNA]</scope>
    <source>
        <strain evidence="2">INIFAP01</strain>
    </source>
</reference>